<dbReference type="CDD" id="cd01288">
    <property type="entry name" value="FabZ"/>
    <property type="match status" value="1"/>
</dbReference>
<dbReference type="PANTHER" id="PTHR30272">
    <property type="entry name" value="3-HYDROXYACYL-[ACYL-CARRIER-PROTEIN] DEHYDRATASE"/>
    <property type="match status" value="1"/>
</dbReference>
<dbReference type="InterPro" id="IPR029069">
    <property type="entry name" value="HotDog_dom_sf"/>
</dbReference>
<keyword evidence="2 3" id="KW-0456">Lyase</keyword>
<comment type="caution">
    <text evidence="3">The sequence shown here is derived from an EMBL/GenBank/DDBJ whole genome shotgun (WGS) entry which is preliminary data.</text>
</comment>
<dbReference type="InterPro" id="IPR013114">
    <property type="entry name" value="FabA_FabZ"/>
</dbReference>
<evidence type="ECO:0000256" key="1">
    <source>
        <dbReference type="ARBA" id="ARBA00009174"/>
    </source>
</evidence>
<dbReference type="Gene3D" id="3.10.129.10">
    <property type="entry name" value="Hotdog Thioesterase"/>
    <property type="match status" value="1"/>
</dbReference>
<dbReference type="EMBL" id="JADOUF010000001">
    <property type="protein sequence ID" value="MBG6134327.1"/>
    <property type="molecule type" value="Genomic_DNA"/>
</dbReference>
<keyword evidence="4" id="KW-1185">Reference proteome</keyword>
<organism evidence="3 4">
    <name type="scientific">Longispora fulva</name>
    <dbReference type="NCBI Taxonomy" id="619741"/>
    <lineage>
        <taxon>Bacteria</taxon>
        <taxon>Bacillati</taxon>
        <taxon>Actinomycetota</taxon>
        <taxon>Actinomycetes</taxon>
        <taxon>Micromonosporales</taxon>
        <taxon>Micromonosporaceae</taxon>
        <taxon>Longispora</taxon>
    </lineage>
</organism>
<protein>
    <submittedName>
        <fullName evidence="3">3-hydroxyacyl-[acyl-carrier-protein] dehydratase</fullName>
        <ecNumber evidence="3">4.2.1.59</ecNumber>
    </submittedName>
</protein>
<dbReference type="AlphaFoldDB" id="A0A8J7KUR1"/>
<evidence type="ECO:0000313" key="4">
    <source>
        <dbReference type="Proteomes" id="UP000622552"/>
    </source>
</evidence>
<proteinExistence type="inferred from homology"/>
<dbReference type="Pfam" id="PF07977">
    <property type="entry name" value="FabA"/>
    <property type="match status" value="1"/>
</dbReference>
<dbReference type="RefSeq" id="WP_197001578.1">
    <property type="nucleotide sequence ID" value="NZ_BONS01000033.1"/>
</dbReference>
<accession>A0A8J7KUR1</accession>
<evidence type="ECO:0000256" key="2">
    <source>
        <dbReference type="ARBA" id="ARBA00023239"/>
    </source>
</evidence>
<comment type="similarity">
    <text evidence="1">Belongs to the thioester dehydratase family. FabZ subfamily.</text>
</comment>
<dbReference type="PANTHER" id="PTHR30272:SF1">
    <property type="entry name" value="3-HYDROXYACYL-[ACYL-CARRIER-PROTEIN] DEHYDRATASE"/>
    <property type="match status" value="1"/>
</dbReference>
<dbReference type="SUPFAM" id="SSF54637">
    <property type="entry name" value="Thioesterase/thiol ester dehydrase-isomerase"/>
    <property type="match status" value="1"/>
</dbReference>
<dbReference type="Proteomes" id="UP000622552">
    <property type="component" value="Unassembled WGS sequence"/>
</dbReference>
<name>A0A8J7KUR1_9ACTN</name>
<gene>
    <name evidence="3" type="ORF">IW245_000521</name>
</gene>
<reference evidence="3" key="1">
    <citation type="submission" date="2020-11" db="EMBL/GenBank/DDBJ databases">
        <title>Sequencing the genomes of 1000 actinobacteria strains.</title>
        <authorList>
            <person name="Klenk H.-P."/>
        </authorList>
    </citation>
    <scope>NUCLEOTIDE SEQUENCE</scope>
    <source>
        <strain evidence="3">DSM 45356</strain>
    </source>
</reference>
<dbReference type="GO" id="GO:0019171">
    <property type="term" value="F:(3R)-hydroxyacyl-[acyl-carrier-protein] dehydratase activity"/>
    <property type="evidence" value="ECO:0007669"/>
    <property type="project" value="UniProtKB-EC"/>
</dbReference>
<evidence type="ECO:0000313" key="3">
    <source>
        <dbReference type="EMBL" id="MBG6134327.1"/>
    </source>
</evidence>
<sequence length="159" mass="17249">MTLGTDEIRTLLPHRYPMLLVDRVTSLAPGQALTATKAVTANEPWFADGRSLAYPQVLLIESWCQAASLLAAGGPLDTAGGDRPVPLFGAISRIAFHRPVGPGDLLEHRVRLLRALSDTWMFEGETTVDDETVLTVERVTIALRPGTELRPRTPAAEPV</sequence>
<dbReference type="EC" id="4.2.1.59" evidence="3"/>